<keyword evidence="3" id="KW-1185">Reference proteome</keyword>
<organism evidence="2 3">
    <name type="scientific">Aquimarina atlantica</name>
    <dbReference type="NCBI Taxonomy" id="1317122"/>
    <lineage>
        <taxon>Bacteria</taxon>
        <taxon>Pseudomonadati</taxon>
        <taxon>Bacteroidota</taxon>
        <taxon>Flavobacteriia</taxon>
        <taxon>Flavobacteriales</taxon>
        <taxon>Flavobacteriaceae</taxon>
        <taxon>Aquimarina</taxon>
    </lineage>
</organism>
<proteinExistence type="predicted"/>
<dbReference type="Pfam" id="PF11138">
    <property type="entry name" value="DUF2911"/>
    <property type="match status" value="1"/>
</dbReference>
<accession>A0A023BQH9</accession>
<feature type="repeat" description="TPR" evidence="1">
    <location>
        <begin position="325"/>
        <end position="358"/>
    </location>
</feature>
<dbReference type="InterPro" id="IPR019734">
    <property type="entry name" value="TPR_rpt"/>
</dbReference>
<dbReference type="EMBL" id="AQRA01000010">
    <property type="protein sequence ID" value="EZH71943.1"/>
    <property type="molecule type" value="Genomic_DNA"/>
</dbReference>
<keyword evidence="1" id="KW-0802">TPR repeat</keyword>
<dbReference type="Proteomes" id="UP000023541">
    <property type="component" value="Unassembled WGS sequence"/>
</dbReference>
<dbReference type="PROSITE" id="PS50005">
    <property type="entry name" value="TPR"/>
    <property type="match status" value="2"/>
</dbReference>
<dbReference type="STRING" id="1317122.ATO12_04810"/>
<dbReference type="InterPro" id="IPR021314">
    <property type="entry name" value="DUF2911"/>
</dbReference>
<dbReference type="OrthoDB" id="187854at2"/>
<evidence type="ECO:0008006" key="4">
    <source>
        <dbReference type="Google" id="ProtNLM"/>
    </source>
</evidence>
<dbReference type="Pfam" id="PF13181">
    <property type="entry name" value="TPR_8"/>
    <property type="match status" value="2"/>
</dbReference>
<name>A0A023BQH9_9FLAO</name>
<dbReference type="AlphaFoldDB" id="A0A023BQH9"/>
<reference evidence="2 3" key="1">
    <citation type="submission" date="2014-04" db="EMBL/GenBank/DDBJ databases">
        <title>Aquimarina sp. 22II-S11-z7 Genome Sequencing.</title>
        <authorList>
            <person name="Lai Q."/>
        </authorList>
    </citation>
    <scope>NUCLEOTIDE SEQUENCE [LARGE SCALE GENOMIC DNA]</scope>
    <source>
        <strain evidence="2 3">22II-S11-z7</strain>
    </source>
</reference>
<gene>
    <name evidence="2" type="ORF">ATO12_04810</name>
</gene>
<sequence>MLNGKSINMKTLKINLWFVTVLLLTTYSYAQAVVTTPKRSPRAEFSQTFGITKVTINYGAPKVKVVRGDRTGKIWGQLIPFGLQKINFAGKGEIPWRAGADENTTITFSTDVKVEGKDLKTGTYGLHMIINDEKNVTVIFSKNTSSWGSFWYTPDEDVLRVDVVMRDNAFHDVLNYSVTKLDTKQAEFSLSWENKQIPFNVSADTPVLVTDNLKDELRGQFGFGWKGKFQAAQYLTRVNHEPELALQWINESIGVQKTFQNLSVKANILFQQGKMKEAMPLLDEAADMANNNQLNGLGYLLMTNKQLDKAISYFQLNVKRNPKDANVYNSLGEAYKAKGQNKEALKMFKKSNTLNPPKFVKDSNDQFIKELQGK</sequence>
<dbReference type="SUPFAM" id="SSF48452">
    <property type="entry name" value="TPR-like"/>
    <property type="match status" value="1"/>
</dbReference>
<evidence type="ECO:0000256" key="1">
    <source>
        <dbReference type="PROSITE-ProRule" id="PRU00339"/>
    </source>
</evidence>
<dbReference type="Gene3D" id="1.25.40.10">
    <property type="entry name" value="Tetratricopeptide repeat domain"/>
    <property type="match status" value="1"/>
</dbReference>
<dbReference type="eggNOG" id="COG0457">
    <property type="taxonomic scope" value="Bacteria"/>
</dbReference>
<protein>
    <recommendedName>
        <fullName evidence="4">DUF2911 domain-containing protein</fullName>
    </recommendedName>
</protein>
<dbReference type="PROSITE" id="PS50293">
    <property type="entry name" value="TPR_REGION"/>
    <property type="match status" value="1"/>
</dbReference>
<dbReference type="SMART" id="SM00028">
    <property type="entry name" value="TPR"/>
    <property type="match status" value="3"/>
</dbReference>
<comment type="caution">
    <text evidence="2">The sequence shown here is derived from an EMBL/GenBank/DDBJ whole genome shotgun (WGS) entry which is preliminary data.</text>
</comment>
<dbReference type="PANTHER" id="PTHR12558:SF13">
    <property type="entry name" value="CELL DIVISION CYCLE PROTEIN 27 HOMOLOG"/>
    <property type="match status" value="1"/>
</dbReference>
<feature type="repeat" description="TPR" evidence="1">
    <location>
        <begin position="291"/>
        <end position="324"/>
    </location>
</feature>
<evidence type="ECO:0000313" key="3">
    <source>
        <dbReference type="Proteomes" id="UP000023541"/>
    </source>
</evidence>
<evidence type="ECO:0000313" key="2">
    <source>
        <dbReference type="EMBL" id="EZH71943.1"/>
    </source>
</evidence>
<dbReference type="InterPro" id="IPR011990">
    <property type="entry name" value="TPR-like_helical_dom_sf"/>
</dbReference>
<dbReference type="PANTHER" id="PTHR12558">
    <property type="entry name" value="CELL DIVISION CYCLE 16,23,27"/>
    <property type="match status" value="1"/>
</dbReference>